<comment type="caution">
    <text evidence="1">The sequence shown here is derived from an EMBL/GenBank/DDBJ whole genome shotgun (WGS) entry which is preliminary data.</text>
</comment>
<organism evidence="1 2">
    <name type="scientific">Euplotes crassus</name>
    <dbReference type="NCBI Taxonomy" id="5936"/>
    <lineage>
        <taxon>Eukaryota</taxon>
        <taxon>Sar</taxon>
        <taxon>Alveolata</taxon>
        <taxon>Ciliophora</taxon>
        <taxon>Intramacronucleata</taxon>
        <taxon>Spirotrichea</taxon>
        <taxon>Hypotrichia</taxon>
        <taxon>Euplotida</taxon>
        <taxon>Euplotidae</taxon>
        <taxon>Moneuplotes</taxon>
    </lineage>
</organism>
<proteinExistence type="predicted"/>
<evidence type="ECO:0000313" key="2">
    <source>
        <dbReference type="Proteomes" id="UP001295684"/>
    </source>
</evidence>
<keyword evidence="2" id="KW-1185">Reference proteome</keyword>
<gene>
    <name evidence="1" type="ORF">ECRASSUSDP1_LOCUS11862</name>
</gene>
<evidence type="ECO:0000313" key="1">
    <source>
        <dbReference type="EMBL" id="CAI2370548.1"/>
    </source>
</evidence>
<protein>
    <submittedName>
        <fullName evidence="1">Uncharacterized protein</fullName>
    </submittedName>
</protein>
<accession>A0AAD1UNC8</accession>
<dbReference type="Proteomes" id="UP001295684">
    <property type="component" value="Unassembled WGS sequence"/>
</dbReference>
<reference evidence="1" key="1">
    <citation type="submission" date="2023-07" db="EMBL/GenBank/DDBJ databases">
        <authorList>
            <consortium name="AG Swart"/>
            <person name="Singh M."/>
            <person name="Singh A."/>
            <person name="Seah K."/>
            <person name="Emmerich C."/>
        </authorList>
    </citation>
    <scope>NUCLEOTIDE SEQUENCE</scope>
    <source>
        <strain evidence="1">DP1</strain>
    </source>
</reference>
<name>A0AAD1UNC8_EUPCR</name>
<sequence>MESIHKYCSLINSEFKHQSVLYTKASPDSEDMLIHIKSMKLSPSPKKLFQKSRKIKKESKKISLLSTDTKSLFLGARSIKITRKKKNSSSQVDSTHSSQNYPYSSSINLVINREVDKTGFCIPRTPHPAIARTKYFNQRKKTYSSMSRFRNSSNKLVSKNKSMIEMGQSERTNLDSRLKDSLDNTGKLMKKYASSYSKPFPMRFARNKIKPSLFQMRDKSPSVINAVAFNRDNKNISSVIGRYRQSKFRKLLLSGQKPKLSEFAPSTPIRKKRAPN</sequence>
<dbReference type="AlphaFoldDB" id="A0AAD1UNC8"/>
<dbReference type="EMBL" id="CAMPGE010011737">
    <property type="protein sequence ID" value="CAI2370548.1"/>
    <property type="molecule type" value="Genomic_DNA"/>
</dbReference>